<feature type="domain" description="Cyclic nucleotide-binding" evidence="1">
    <location>
        <begin position="11"/>
        <end position="115"/>
    </location>
</feature>
<sequence length="191" mass="22871">MAKQLFLHINRFIKINEKDFREMLSFFELHTFDKKDIIMNPGNRCNNNFFVLEGCVHMYFTNDNGIDRTVQFAIENWWITDNLAYYKKSITNFGIQAVEPTQILSLSHSKQEQLLAKFPSLEKYFRIVYQISYGSSIMKTKYLYEFSKEDIYFHFTSHYPWFAQRVPQYLIASFLGLTPEYVSEIKNKKRS</sequence>
<dbReference type="PROSITE" id="PS50042">
    <property type="entry name" value="CNMP_BINDING_3"/>
    <property type="match status" value="1"/>
</dbReference>
<evidence type="ECO:0000259" key="1">
    <source>
        <dbReference type="PROSITE" id="PS50042"/>
    </source>
</evidence>
<dbReference type="EMBL" id="CP094358">
    <property type="protein sequence ID" value="UOB18951.1"/>
    <property type="molecule type" value="Genomic_DNA"/>
</dbReference>
<dbReference type="Pfam" id="PF00027">
    <property type="entry name" value="cNMP_binding"/>
    <property type="match status" value="1"/>
</dbReference>
<reference evidence="2" key="1">
    <citation type="submission" date="2022-03" db="EMBL/GenBank/DDBJ databases">
        <title>Description of Abyssus ytuae gen. nov., sp. nov., a novel member of the family Flavobacteriaceae isolated from the sediment of Mariana Trench.</title>
        <authorList>
            <person name="Zhang J."/>
            <person name="Xu X."/>
        </authorList>
    </citation>
    <scope>NUCLEOTIDE SEQUENCE</scope>
    <source>
        <strain evidence="2">MT3330</strain>
    </source>
</reference>
<dbReference type="SUPFAM" id="SSF51206">
    <property type="entry name" value="cAMP-binding domain-like"/>
    <property type="match status" value="1"/>
</dbReference>
<dbReference type="InterPro" id="IPR018490">
    <property type="entry name" value="cNMP-bd_dom_sf"/>
</dbReference>
<dbReference type="AlphaFoldDB" id="A0A9E7A326"/>
<accession>A0A9E7A326</accession>
<protein>
    <submittedName>
        <fullName evidence="2">Crp/Fnr family transcriptional regulator</fullName>
    </submittedName>
</protein>
<name>A0A9E7A326_9FLAO</name>
<proteinExistence type="predicted"/>
<dbReference type="RefSeq" id="WP_255845568.1">
    <property type="nucleotide sequence ID" value="NZ_CP094358.1"/>
</dbReference>
<dbReference type="Gene3D" id="2.60.120.10">
    <property type="entry name" value="Jelly Rolls"/>
    <property type="match status" value="1"/>
</dbReference>
<keyword evidence="3" id="KW-1185">Reference proteome</keyword>
<evidence type="ECO:0000313" key="3">
    <source>
        <dbReference type="Proteomes" id="UP000831290"/>
    </source>
</evidence>
<evidence type="ECO:0000313" key="2">
    <source>
        <dbReference type="EMBL" id="UOB18951.1"/>
    </source>
</evidence>
<organism evidence="2 3">
    <name type="scientific">Abyssalbus ytuae</name>
    <dbReference type="NCBI Taxonomy" id="2926907"/>
    <lineage>
        <taxon>Bacteria</taxon>
        <taxon>Pseudomonadati</taxon>
        <taxon>Bacteroidota</taxon>
        <taxon>Flavobacteriia</taxon>
        <taxon>Flavobacteriales</taxon>
        <taxon>Flavobacteriaceae</taxon>
        <taxon>Abyssalbus</taxon>
    </lineage>
</organism>
<dbReference type="InterPro" id="IPR000595">
    <property type="entry name" value="cNMP-bd_dom"/>
</dbReference>
<dbReference type="KEGG" id="fbm:MQE35_06560"/>
<dbReference type="Proteomes" id="UP000831290">
    <property type="component" value="Chromosome"/>
</dbReference>
<gene>
    <name evidence="2" type="ORF">MQE35_06560</name>
</gene>
<dbReference type="CDD" id="cd00038">
    <property type="entry name" value="CAP_ED"/>
    <property type="match status" value="1"/>
</dbReference>
<dbReference type="InterPro" id="IPR014710">
    <property type="entry name" value="RmlC-like_jellyroll"/>
</dbReference>